<dbReference type="Proteomes" id="UP001367676">
    <property type="component" value="Unassembled WGS sequence"/>
</dbReference>
<dbReference type="EMBL" id="JBBCAQ010000010">
    <property type="protein sequence ID" value="KAK7602108.1"/>
    <property type="molecule type" value="Genomic_DNA"/>
</dbReference>
<feature type="domain" description="MULE transposase" evidence="1">
    <location>
        <begin position="182"/>
        <end position="273"/>
    </location>
</feature>
<name>A0AAN9U166_9HEMI</name>
<dbReference type="Gene3D" id="2.20.25.240">
    <property type="match status" value="1"/>
</dbReference>
<protein>
    <recommendedName>
        <fullName evidence="1">MULE transposase domain-containing protein</fullName>
    </recommendedName>
</protein>
<gene>
    <name evidence="3" type="ORF">V9T40_009549</name>
    <name evidence="2" type="ORF">V9T40_011586</name>
</gene>
<evidence type="ECO:0000313" key="4">
    <source>
        <dbReference type="Proteomes" id="UP001367676"/>
    </source>
</evidence>
<accession>A0AAN9U166</accession>
<evidence type="ECO:0000313" key="3">
    <source>
        <dbReference type="EMBL" id="KAK7602108.1"/>
    </source>
</evidence>
<dbReference type="AlphaFoldDB" id="A0AAN9U166"/>
<evidence type="ECO:0000313" key="2">
    <source>
        <dbReference type="EMBL" id="KAK7574395.1"/>
    </source>
</evidence>
<evidence type="ECO:0000259" key="1">
    <source>
        <dbReference type="Pfam" id="PF10551"/>
    </source>
</evidence>
<reference evidence="3 4" key="1">
    <citation type="submission" date="2024-03" db="EMBL/GenBank/DDBJ databases">
        <title>Adaptation during the transition from Ophiocordyceps entomopathogen to insect associate is accompanied by gene loss and intensified selection.</title>
        <authorList>
            <person name="Ward C.M."/>
            <person name="Onetto C.A."/>
            <person name="Borneman A.R."/>
        </authorList>
    </citation>
    <scope>NUCLEOTIDE SEQUENCE [LARGE SCALE GENOMIC DNA]</scope>
    <source>
        <strain evidence="3">AWRI1</strain>
        <tissue evidence="3">Single Adult Female</tissue>
    </source>
</reference>
<dbReference type="PANTHER" id="PTHR47160">
    <property type="entry name" value="PUTATIVE-RELATED"/>
    <property type="match status" value="1"/>
</dbReference>
<organism evidence="3 4">
    <name type="scientific">Parthenolecanium corni</name>
    <dbReference type="NCBI Taxonomy" id="536013"/>
    <lineage>
        <taxon>Eukaryota</taxon>
        <taxon>Metazoa</taxon>
        <taxon>Ecdysozoa</taxon>
        <taxon>Arthropoda</taxon>
        <taxon>Hexapoda</taxon>
        <taxon>Insecta</taxon>
        <taxon>Pterygota</taxon>
        <taxon>Neoptera</taxon>
        <taxon>Paraneoptera</taxon>
        <taxon>Hemiptera</taxon>
        <taxon>Sternorrhyncha</taxon>
        <taxon>Coccoidea</taxon>
        <taxon>Coccidae</taxon>
        <taxon>Parthenolecanium</taxon>
    </lineage>
</organism>
<dbReference type="PANTHER" id="PTHR47160:SF10">
    <property type="entry name" value="MULE TRANSPOSASE DOMAIN-CONTAINING PROTEIN"/>
    <property type="match status" value="1"/>
</dbReference>
<dbReference type="EMBL" id="JBBCAQ010000037">
    <property type="protein sequence ID" value="KAK7574395.1"/>
    <property type="molecule type" value="Genomic_DNA"/>
</dbReference>
<proteinExistence type="predicted"/>
<dbReference type="Pfam" id="PF10551">
    <property type="entry name" value="MULE"/>
    <property type="match status" value="1"/>
</dbReference>
<dbReference type="InterPro" id="IPR018289">
    <property type="entry name" value="MULE_transposase_dom"/>
</dbReference>
<comment type="caution">
    <text evidence="3">The sequence shown here is derived from an EMBL/GenBank/DDBJ whole genome shotgun (WGS) entry which is preliminary data.</text>
</comment>
<sequence>MSSLTFVDSSRGKQLLVVDKYKFYKFRTAIDFVTYRCTHRTCTATVRLSGSEILSECGIHRHDIDEAKFNRQVVSEKAKRKCVDDICERPSKIIRRVLSENLPATFTSRDKQYVRRNMYNARQKKRPFTLPKNMADAHVILDKMKIDTCKGEPFLLVNDHDSNIVIFSCPTNLNILSDMETIFVDGTFDFCTKFFKQFFTVHGIKNGHYVQLAYALLPSKNTAVYEKLFELLQQTCPLMPESIVIDFEAAIHKAARKAWPGVAVIGCRFHIRQSWYRQIQALGLQTQYNDEKSLEGKWLRYCFGLPFLNPSAVEDGFSDLISIRTQGENLEKFSDYLLNNYISSSANFPPTIWAAMTSSLERTTNACESFHSRFNESFYHAHPDLFTFVERLQEFQMDTYVQIQSMHIHNTVRSTYARKQIYIDGLIQQYECNDITRLQFIKRTGYYLCPDVPKRSTTSQPNVTSGN</sequence>
<keyword evidence="4" id="KW-1185">Reference proteome</keyword>